<evidence type="ECO:0000259" key="3">
    <source>
        <dbReference type="Pfam" id="PF18818"/>
    </source>
</evidence>
<dbReference type="AlphaFoldDB" id="A0A4S8PI98"/>
<accession>A0A4S8PI98</accession>
<comment type="caution">
    <text evidence="4">The sequence shown here is derived from an EMBL/GenBank/DDBJ whole genome shotgun (WGS) entry which is preliminary data.</text>
</comment>
<dbReference type="PIRSF" id="PIRSF037112">
    <property type="entry name" value="Antirestriction_ArdC"/>
    <property type="match status" value="1"/>
</dbReference>
<dbReference type="EMBL" id="STGU01000027">
    <property type="protein sequence ID" value="THV30320.1"/>
    <property type="molecule type" value="Genomic_DNA"/>
</dbReference>
<feature type="domain" description="N-terminal" evidence="2">
    <location>
        <begin position="7"/>
        <end position="132"/>
    </location>
</feature>
<name>A0A4S8PI98_9HYPH</name>
<evidence type="ECO:0000313" key="4">
    <source>
        <dbReference type="EMBL" id="THV30320.1"/>
    </source>
</evidence>
<dbReference type="Proteomes" id="UP000307378">
    <property type="component" value="Unassembled WGS sequence"/>
</dbReference>
<dbReference type="RefSeq" id="WP_136543499.1">
    <property type="nucleotide sequence ID" value="NZ_STGU01000027.1"/>
</dbReference>
<evidence type="ECO:0000259" key="2">
    <source>
        <dbReference type="Pfam" id="PF08401"/>
    </source>
</evidence>
<feature type="domain" description="Polyvalent protein metallopeptidase" evidence="3">
    <location>
        <begin position="158"/>
        <end position="284"/>
    </location>
</feature>
<sequence length="302" mass="33742">MSETRTDTYQRITDTIIRQLEAGTRPWMQPWNASRLGGSLPKPLRANGESYRGINILLLWIASATHGFRHDRFMTYRQAQELGGQVRKGETGTAIVKYGTITRSTDTNQSDEAGETGENERQIPYLKTYAVFNLSQIDGLPEALYAETVPLPAEQRIERADRFVANTGARIQHGGSRACYIPALDLIRMPPFATFENAEAYHSTVLHELSHWSGSSQRLDRLKSTDRRHQAYQFEELVAEITACFLSADLGITATVRPESASYLASWLAVMKEDSRAIFRAASKAQAAADYLHSLQDQKAAA</sequence>
<protein>
    <submittedName>
        <fullName evidence="4">DUF1738 domain-containing protein</fullName>
    </submittedName>
</protein>
<feature type="compositionally biased region" description="Polar residues" evidence="1">
    <location>
        <begin position="101"/>
        <end position="111"/>
    </location>
</feature>
<evidence type="ECO:0000256" key="1">
    <source>
        <dbReference type="SAM" id="MobiDB-lite"/>
    </source>
</evidence>
<dbReference type="InterPro" id="IPR013610">
    <property type="entry name" value="ArdC_N"/>
</dbReference>
<dbReference type="InterPro" id="IPR017113">
    <property type="entry name" value="Antirestriction_ArdC"/>
</dbReference>
<dbReference type="GO" id="GO:0003697">
    <property type="term" value="F:single-stranded DNA binding"/>
    <property type="evidence" value="ECO:0007669"/>
    <property type="project" value="InterPro"/>
</dbReference>
<reference evidence="4 5" key="1">
    <citation type="submission" date="2019-04" db="EMBL/GenBank/DDBJ databases">
        <title>genome sequence of strain W3.</title>
        <authorList>
            <person name="Gao J."/>
            <person name="Sun J."/>
        </authorList>
    </citation>
    <scope>NUCLEOTIDE SEQUENCE [LARGE SCALE GENOMIC DNA]</scope>
    <source>
        <strain evidence="4 5">W3</strain>
    </source>
</reference>
<dbReference type="Pfam" id="PF18818">
    <property type="entry name" value="MPTase-PolyVal"/>
    <property type="match status" value="1"/>
</dbReference>
<organism evidence="4 5">
    <name type="scientific">Rhizobium rosettiformans W3</name>
    <dbReference type="NCBI Taxonomy" id="538378"/>
    <lineage>
        <taxon>Bacteria</taxon>
        <taxon>Pseudomonadati</taxon>
        <taxon>Pseudomonadota</taxon>
        <taxon>Alphaproteobacteria</taxon>
        <taxon>Hyphomicrobiales</taxon>
        <taxon>Rhizobiaceae</taxon>
        <taxon>Rhizobium/Agrobacterium group</taxon>
        <taxon>Rhizobium</taxon>
    </lineage>
</organism>
<dbReference type="Pfam" id="PF08401">
    <property type="entry name" value="ArdcN"/>
    <property type="match status" value="1"/>
</dbReference>
<gene>
    <name evidence="4" type="ORF">FAA86_22995</name>
</gene>
<evidence type="ECO:0000313" key="5">
    <source>
        <dbReference type="Proteomes" id="UP000307378"/>
    </source>
</evidence>
<dbReference type="InterPro" id="IPR041459">
    <property type="entry name" value="MPTase-PolyVal"/>
</dbReference>
<proteinExistence type="predicted"/>
<feature type="region of interest" description="Disordered" evidence="1">
    <location>
        <begin position="101"/>
        <end position="120"/>
    </location>
</feature>